<name>A0A194QIN3_PAPXU</name>
<gene>
    <name evidence="2" type="ORF">RR46_02487</name>
</gene>
<organism evidence="2 3">
    <name type="scientific">Papilio xuthus</name>
    <name type="common">Asian swallowtail butterfly</name>
    <dbReference type="NCBI Taxonomy" id="66420"/>
    <lineage>
        <taxon>Eukaryota</taxon>
        <taxon>Metazoa</taxon>
        <taxon>Ecdysozoa</taxon>
        <taxon>Arthropoda</taxon>
        <taxon>Hexapoda</taxon>
        <taxon>Insecta</taxon>
        <taxon>Pterygota</taxon>
        <taxon>Neoptera</taxon>
        <taxon>Endopterygota</taxon>
        <taxon>Lepidoptera</taxon>
        <taxon>Glossata</taxon>
        <taxon>Ditrysia</taxon>
        <taxon>Papilionoidea</taxon>
        <taxon>Papilionidae</taxon>
        <taxon>Papilioninae</taxon>
        <taxon>Papilio</taxon>
    </lineage>
</organism>
<dbReference type="AlphaFoldDB" id="A0A194QIN3"/>
<dbReference type="Proteomes" id="UP000053268">
    <property type="component" value="Unassembled WGS sequence"/>
</dbReference>
<feature type="region of interest" description="Disordered" evidence="1">
    <location>
        <begin position="1"/>
        <end position="20"/>
    </location>
</feature>
<evidence type="ECO:0000313" key="2">
    <source>
        <dbReference type="EMBL" id="KPJ04790.1"/>
    </source>
</evidence>
<dbReference type="EMBL" id="KQ458860">
    <property type="protein sequence ID" value="KPJ04790.1"/>
    <property type="molecule type" value="Genomic_DNA"/>
</dbReference>
<evidence type="ECO:0000256" key="1">
    <source>
        <dbReference type="SAM" id="MobiDB-lite"/>
    </source>
</evidence>
<protein>
    <submittedName>
        <fullName evidence="2">Uncharacterized protein</fullName>
    </submittedName>
</protein>
<reference evidence="2 3" key="1">
    <citation type="journal article" date="2015" name="Nat. Commun.">
        <title>Outbred genome sequencing and CRISPR/Cas9 gene editing in butterflies.</title>
        <authorList>
            <person name="Li X."/>
            <person name="Fan D."/>
            <person name="Zhang W."/>
            <person name="Liu G."/>
            <person name="Zhang L."/>
            <person name="Zhao L."/>
            <person name="Fang X."/>
            <person name="Chen L."/>
            <person name="Dong Y."/>
            <person name="Chen Y."/>
            <person name="Ding Y."/>
            <person name="Zhao R."/>
            <person name="Feng M."/>
            <person name="Zhu Y."/>
            <person name="Feng Y."/>
            <person name="Jiang X."/>
            <person name="Zhu D."/>
            <person name="Xiang H."/>
            <person name="Feng X."/>
            <person name="Li S."/>
            <person name="Wang J."/>
            <person name="Zhang G."/>
            <person name="Kronforst M.R."/>
            <person name="Wang W."/>
        </authorList>
    </citation>
    <scope>NUCLEOTIDE SEQUENCE [LARGE SCALE GENOMIC DNA]</scope>
    <source>
        <strain evidence="2">Ya'a_city_454_Px</strain>
        <tissue evidence="2">Whole body</tissue>
    </source>
</reference>
<accession>A0A194QIN3</accession>
<sequence length="86" mass="9423">MSVEAQTDSSPYKLSSAKERVPDEKLFAHVHQTANVKEIMCQSQIALECNAGPSSYDTTRPARARAPAAVPARHDTTRNLALVRDD</sequence>
<proteinExistence type="predicted"/>
<evidence type="ECO:0000313" key="3">
    <source>
        <dbReference type="Proteomes" id="UP000053268"/>
    </source>
</evidence>
<feature type="compositionally biased region" description="Polar residues" evidence="1">
    <location>
        <begin position="1"/>
        <end position="13"/>
    </location>
</feature>
<feature type="region of interest" description="Disordered" evidence="1">
    <location>
        <begin position="53"/>
        <end position="74"/>
    </location>
</feature>
<keyword evidence="3" id="KW-1185">Reference proteome</keyword>